<protein>
    <submittedName>
        <fullName evidence="1">36843_t:CDS:1</fullName>
    </submittedName>
</protein>
<evidence type="ECO:0000313" key="2">
    <source>
        <dbReference type="Proteomes" id="UP000789920"/>
    </source>
</evidence>
<feature type="non-terminal residue" evidence="1">
    <location>
        <position position="225"/>
    </location>
</feature>
<reference evidence="1" key="1">
    <citation type="submission" date="2021-06" db="EMBL/GenBank/DDBJ databases">
        <authorList>
            <person name="Kallberg Y."/>
            <person name="Tangrot J."/>
            <person name="Rosling A."/>
        </authorList>
    </citation>
    <scope>NUCLEOTIDE SEQUENCE</scope>
    <source>
        <strain evidence="1">MA461A</strain>
    </source>
</reference>
<name>A0ACA9M2G4_9GLOM</name>
<comment type="caution">
    <text evidence="1">The sequence shown here is derived from an EMBL/GenBank/DDBJ whole genome shotgun (WGS) entry which is preliminary data.</text>
</comment>
<dbReference type="EMBL" id="CAJVQC010006119">
    <property type="protein sequence ID" value="CAG8563234.1"/>
    <property type="molecule type" value="Genomic_DNA"/>
</dbReference>
<dbReference type="Proteomes" id="UP000789920">
    <property type="component" value="Unassembled WGS sequence"/>
</dbReference>
<evidence type="ECO:0000313" key="1">
    <source>
        <dbReference type="EMBL" id="CAG8563234.1"/>
    </source>
</evidence>
<gene>
    <name evidence="1" type="ORF">RPERSI_LOCUS4453</name>
</gene>
<sequence>MEEFKEFTVSNDALYDFSVTDDTSYENIQDVNDILYNKQNQFDVSNVLYINDQTEYENNDMMNCEGTQHDIINCEGAQHDMTNCDGTQHDMMNCEGVQSDMPESTKSKDTEKETTSKRIGCIWQINLSCSEKNNPYKIVYVTKLIDEHKNYSLDRACYQFWENFEFAVDMAKEVEFFVTKMNCSPQQIRKALEKKYSVKIYIPVLHREIQRFRPKSYNQTNDTSH</sequence>
<accession>A0ACA9M2G4</accession>
<keyword evidence="2" id="KW-1185">Reference proteome</keyword>
<proteinExistence type="predicted"/>
<organism evidence="1 2">
    <name type="scientific">Racocetra persica</name>
    <dbReference type="NCBI Taxonomy" id="160502"/>
    <lineage>
        <taxon>Eukaryota</taxon>
        <taxon>Fungi</taxon>
        <taxon>Fungi incertae sedis</taxon>
        <taxon>Mucoromycota</taxon>
        <taxon>Glomeromycotina</taxon>
        <taxon>Glomeromycetes</taxon>
        <taxon>Diversisporales</taxon>
        <taxon>Gigasporaceae</taxon>
        <taxon>Racocetra</taxon>
    </lineage>
</organism>